<accession>A0A7K0CG87</accession>
<organism evidence="5 6">
    <name type="scientific">Streptomyces smaragdinus</name>
    <dbReference type="NCBI Taxonomy" id="2585196"/>
    <lineage>
        <taxon>Bacteria</taxon>
        <taxon>Bacillati</taxon>
        <taxon>Actinomycetota</taxon>
        <taxon>Actinomycetes</taxon>
        <taxon>Kitasatosporales</taxon>
        <taxon>Streptomycetaceae</taxon>
        <taxon>Streptomyces</taxon>
    </lineage>
</organism>
<keyword evidence="3" id="KW-0804">Transcription</keyword>
<evidence type="ECO:0000259" key="4">
    <source>
        <dbReference type="PROSITE" id="PS50949"/>
    </source>
</evidence>
<dbReference type="SUPFAM" id="SSF46785">
    <property type="entry name" value="Winged helix' DNA-binding domain"/>
    <property type="match status" value="1"/>
</dbReference>
<dbReference type="InterPro" id="IPR036390">
    <property type="entry name" value="WH_DNA-bd_sf"/>
</dbReference>
<dbReference type="RefSeq" id="WP_153451031.1">
    <property type="nucleotide sequence ID" value="NZ_WEGJ01000004.1"/>
</dbReference>
<dbReference type="Gene3D" id="1.20.120.530">
    <property type="entry name" value="GntR ligand-binding domain-like"/>
    <property type="match status" value="1"/>
</dbReference>
<dbReference type="SMART" id="SM00895">
    <property type="entry name" value="FCD"/>
    <property type="match status" value="1"/>
</dbReference>
<dbReference type="Gene3D" id="1.10.10.10">
    <property type="entry name" value="Winged helix-like DNA-binding domain superfamily/Winged helix DNA-binding domain"/>
    <property type="match status" value="1"/>
</dbReference>
<proteinExistence type="predicted"/>
<sequence>MTNKEFLSDSHTGSRAVGVAQNIERRILDEGLSAGHRLGTKQSLRTQYDVAPATLNEALRLLSDRGLITVRPGVKGGIFVATPPALVRLGRKMLELSGDAVSVADCLVVRDTLEPRVVREAARFANAADIERLRATVDEMLQPDLAADAYMRANWKLHRDIAAIVPNQVLRHTYQSMLEFVESRLQRVAAVGERPLDTHTGALIHKQLVDAIAGRDEARLTRAIAAHFALMTPDGEAE</sequence>
<name>A0A7K0CG87_9ACTN</name>
<comment type="caution">
    <text evidence="5">The sequence shown here is derived from an EMBL/GenBank/DDBJ whole genome shotgun (WGS) entry which is preliminary data.</text>
</comment>
<protein>
    <submittedName>
        <fullName evidence="5">Transcriptional regulator NanR</fullName>
    </submittedName>
</protein>
<feature type="domain" description="HTH gntR-type" evidence="4">
    <location>
        <begin position="13"/>
        <end position="83"/>
    </location>
</feature>
<dbReference type="GO" id="GO:0003700">
    <property type="term" value="F:DNA-binding transcription factor activity"/>
    <property type="evidence" value="ECO:0007669"/>
    <property type="project" value="InterPro"/>
</dbReference>
<dbReference type="EMBL" id="WEGJ01000004">
    <property type="protein sequence ID" value="MQY11754.1"/>
    <property type="molecule type" value="Genomic_DNA"/>
</dbReference>
<evidence type="ECO:0000256" key="3">
    <source>
        <dbReference type="ARBA" id="ARBA00023163"/>
    </source>
</evidence>
<evidence type="ECO:0000313" key="5">
    <source>
        <dbReference type="EMBL" id="MQY11754.1"/>
    </source>
</evidence>
<gene>
    <name evidence="5" type="primary">nanR_1</name>
    <name evidence="5" type="ORF">SRB5_18730</name>
</gene>
<evidence type="ECO:0000256" key="1">
    <source>
        <dbReference type="ARBA" id="ARBA00023015"/>
    </source>
</evidence>
<dbReference type="InterPro" id="IPR011711">
    <property type="entry name" value="GntR_C"/>
</dbReference>
<dbReference type="InterPro" id="IPR008920">
    <property type="entry name" value="TF_FadR/GntR_C"/>
</dbReference>
<dbReference type="PROSITE" id="PS50949">
    <property type="entry name" value="HTH_GNTR"/>
    <property type="match status" value="1"/>
</dbReference>
<keyword evidence="2" id="KW-0238">DNA-binding</keyword>
<dbReference type="Proteomes" id="UP000466345">
    <property type="component" value="Unassembled WGS sequence"/>
</dbReference>
<dbReference type="SUPFAM" id="SSF48008">
    <property type="entry name" value="GntR ligand-binding domain-like"/>
    <property type="match status" value="1"/>
</dbReference>
<keyword evidence="6" id="KW-1185">Reference proteome</keyword>
<reference evidence="5 6" key="1">
    <citation type="submission" date="2019-10" db="EMBL/GenBank/DDBJ databases">
        <title>Streptomyces smaragdinus sp. nov. and Streptomyces fabii sp. nov., isolated from the gut of fungus growing-termite Macrotermes natalensis.</title>
        <authorList>
            <person name="Schwitalla J."/>
            <person name="Benndorf R."/>
            <person name="Martin K."/>
            <person name="De Beer W."/>
            <person name="Kaster A.-K."/>
            <person name="Vollmers J."/>
            <person name="Poulsen M."/>
            <person name="Beemelmanns C."/>
        </authorList>
    </citation>
    <scope>NUCLEOTIDE SEQUENCE [LARGE SCALE GENOMIC DNA]</scope>
    <source>
        <strain evidence="5 6">RB5</strain>
    </source>
</reference>
<dbReference type="InterPro" id="IPR000524">
    <property type="entry name" value="Tscrpt_reg_HTH_GntR"/>
</dbReference>
<dbReference type="Pfam" id="PF00392">
    <property type="entry name" value="GntR"/>
    <property type="match status" value="1"/>
</dbReference>
<dbReference type="AlphaFoldDB" id="A0A7K0CG87"/>
<dbReference type="Pfam" id="PF07729">
    <property type="entry name" value="FCD"/>
    <property type="match status" value="1"/>
</dbReference>
<dbReference type="OrthoDB" id="3232242at2"/>
<dbReference type="PANTHER" id="PTHR43537:SF5">
    <property type="entry name" value="UXU OPERON TRANSCRIPTIONAL REGULATOR"/>
    <property type="match status" value="1"/>
</dbReference>
<dbReference type="InterPro" id="IPR036388">
    <property type="entry name" value="WH-like_DNA-bd_sf"/>
</dbReference>
<keyword evidence="1" id="KW-0805">Transcription regulation</keyword>
<dbReference type="SMART" id="SM00345">
    <property type="entry name" value="HTH_GNTR"/>
    <property type="match status" value="1"/>
</dbReference>
<dbReference type="GO" id="GO:0003677">
    <property type="term" value="F:DNA binding"/>
    <property type="evidence" value="ECO:0007669"/>
    <property type="project" value="UniProtKB-KW"/>
</dbReference>
<evidence type="ECO:0000256" key="2">
    <source>
        <dbReference type="ARBA" id="ARBA00023125"/>
    </source>
</evidence>
<evidence type="ECO:0000313" key="6">
    <source>
        <dbReference type="Proteomes" id="UP000466345"/>
    </source>
</evidence>
<dbReference type="PANTHER" id="PTHR43537">
    <property type="entry name" value="TRANSCRIPTIONAL REGULATOR, GNTR FAMILY"/>
    <property type="match status" value="1"/>
</dbReference>